<evidence type="ECO:0000256" key="3">
    <source>
        <dbReference type="ARBA" id="ARBA00023134"/>
    </source>
</evidence>
<evidence type="ECO:0000313" key="5">
    <source>
        <dbReference type="EMBL" id="CAG11225.1"/>
    </source>
</evidence>
<dbReference type="PROSITE" id="PS51421">
    <property type="entry name" value="RAS"/>
    <property type="match status" value="1"/>
</dbReference>
<organism evidence="5">
    <name type="scientific">Tetraodon nigroviridis</name>
    <name type="common">Spotted green pufferfish</name>
    <name type="synonym">Chelonodon nigroviridis</name>
    <dbReference type="NCBI Taxonomy" id="99883"/>
    <lineage>
        <taxon>Eukaryota</taxon>
        <taxon>Metazoa</taxon>
        <taxon>Chordata</taxon>
        <taxon>Craniata</taxon>
        <taxon>Vertebrata</taxon>
        <taxon>Euteleostomi</taxon>
        <taxon>Actinopterygii</taxon>
        <taxon>Neopterygii</taxon>
        <taxon>Teleostei</taxon>
        <taxon>Neoteleostei</taxon>
        <taxon>Acanthomorphata</taxon>
        <taxon>Eupercaria</taxon>
        <taxon>Tetraodontiformes</taxon>
        <taxon>Tetradontoidea</taxon>
        <taxon>Tetraodontidae</taxon>
        <taxon>Tetraodon</taxon>
    </lineage>
</organism>
<dbReference type="KEGG" id="tng:GSTEN00033127G001"/>
<protein>
    <submittedName>
        <fullName evidence="5">(spotted green pufferfish) hypothetical protein</fullName>
    </submittedName>
</protein>
<dbReference type="PROSITE" id="PS51419">
    <property type="entry name" value="RAB"/>
    <property type="match status" value="1"/>
</dbReference>
<dbReference type="SUPFAM" id="SSF52540">
    <property type="entry name" value="P-loop containing nucleoside triphosphate hydrolases"/>
    <property type="match status" value="1"/>
</dbReference>
<dbReference type="SMART" id="SM00176">
    <property type="entry name" value="RAN"/>
    <property type="match status" value="1"/>
</dbReference>
<evidence type="ECO:0000256" key="1">
    <source>
        <dbReference type="ARBA" id="ARBA00006270"/>
    </source>
</evidence>
<dbReference type="NCBIfam" id="TIGR00231">
    <property type="entry name" value="small_GTP"/>
    <property type="match status" value="1"/>
</dbReference>
<proteinExistence type="inferred from homology"/>
<dbReference type="PRINTS" id="PR00449">
    <property type="entry name" value="RASTRNSFRMNG"/>
</dbReference>
<dbReference type="OrthoDB" id="63533at2759"/>
<dbReference type="InterPro" id="IPR001806">
    <property type="entry name" value="Small_GTPase"/>
</dbReference>
<comment type="similarity">
    <text evidence="1">Belongs to the small GTPase superfamily. Rab family.</text>
</comment>
<evidence type="ECO:0000256" key="2">
    <source>
        <dbReference type="ARBA" id="ARBA00022741"/>
    </source>
</evidence>
<feature type="region of interest" description="Disordered" evidence="4">
    <location>
        <begin position="1"/>
        <end position="51"/>
    </location>
</feature>
<keyword evidence="2" id="KW-0547">Nucleotide-binding</keyword>
<evidence type="ECO:0000256" key="4">
    <source>
        <dbReference type="SAM" id="MobiDB-lite"/>
    </source>
</evidence>
<comment type="caution">
    <text evidence="5">The sequence shown here is derived from an EMBL/GenBank/DDBJ whole genome shotgun (WGS) entry which is preliminary data.</text>
</comment>
<dbReference type="GO" id="GO:0005525">
    <property type="term" value="F:GTP binding"/>
    <property type="evidence" value="ECO:0007669"/>
    <property type="project" value="UniProtKB-KW"/>
</dbReference>
<dbReference type="CDD" id="cd01860">
    <property type="entry name" value="Rab5_related"/>
    <property type="match status" value="1"/>
</dbReference>
<dbReference type="PANTHER" id="PTHR47978">
    <property type="match status" value="1"/>
</dbReference>
<reference evidence="5" key="1">
    <citation type="journal article" date="2004" name="Nature">
        <title>Genome duplication in the teleost fish Tetraodon nigroviridis reveals the early vertebrate proto-karyotype.</title>
        <authorList>
            <person name="Jaillon O."/>
            <person name="Aury J.-M."/>
            <person name="Brunet F."/>
            <person name="Petit J.-L."/>
            <person name="Stange-Thomann N."/>
            <person name="Mauceli E."/>
            <person name="Bouneau L."/>
            <person name="Fischer C."/>
            <person name="Ozouf-Costaz C."/>
            <person name="Bernot A."/>
            <person name="Nicaud S."/>
            <person name="Jaffe D."/>
            <person name="Fisher S."/>
            <person name="Lutfalla G."/>
            <person name="Dossat C."/>
            <person name="Segurens B."/>
            <person name="Dasilva C."/>
            <person name="Salanoubat M."/>
            <person name="Levy M."/>
            <person name="Boudet N."/>
            <person name="Castellano S."/>
            <person name="Anthouard V."/>
            <person name="Jubin C."/>
            <person name="Castelli V."/>
            <person name="Katinka M."/>
            <person name="Vacherie B."/>
            <person name="Biemont C."/>
            <person name="Skalli Z."/>
            <person name="Cattolico L."/>
            <person name="Poulain J."/>
            <person name="De Berardinis V."/>
            <person name="Cruaud C."/>
            <person name="Duprat S."/>
            <person name="Brottier P."/>
            <person name="Coutanceau J.-P."/>
            <person name="Gouzy J."/>
            <person name="Parra G."/>
            <person name="Lardier G."/>
            <person name="Chapple C."/>
            <person name="McKernan K.J."/>
            <person name="McEwan P."/>
            <person name="Bosak S."/>
            <person name="Kellis M."/>
            <person name="Volff J.-N."/>
            <person name="Guigo R."/>
            <person name="Zody M.C."/>
            <person name="Mesirov J."/>
            <person name="Lindblad-Toh K."/>
            <person name="Birren B."/>
            <person name="Nusbaum C."/>
            <person name="Kahn D."/>
            <person name="Robinson-Rechavi M."/>
            <person name="Laudet V."/>
            <person name="Schachter V."/>
            <person name="Quetier F."/>
            <person name="Saurin W."/>
            <person name="Scarpelli C."/>
            <person name="Wincker P."/>
            <person name="Lander E.S."/>
            <person name="Weissenbach J."/>
            <person name="Roest Crollius H."/>
        </authorList>
    </citation>
    <scope>NUCLEOTIDE SEQUENCE [LARGE SCALE GENOMIC DNA]</scope>
</reference>
<dbReference type="SMART" id="SM00175">
    <property type="entry name" value="RAB"/>
    <property type="match status" value="1"/>
</dbReference>
<dbReference type="InterPro" id="IPR005225">
    <property type="entry name" value="Small_GTP-bd"/>
</dbReference>
<dbReference type="PROSITE" id="PS51420">
    <property type="entry name" value="RHO"/>
    <property type="match status" value="1"/>
</dbReference>
<dbReference type="AlphaFoldDB" id="Q4RK57"/>
<feature type="compositionally biased region" description="Basic residues" evidence="4">
    <location>
        <begin position="15"/>
        <end position="26"/>
    </location>
</feature>
<feature type="compositionally biased region" description="Low complexity" evidence="4">
    <location>
        <begin position="1"/>
        <end position="14"/>
    </location>
</feature>
<dbReference type="Pfam" id="PF00071">
    <property type="entry name" value="Ras"/>
    <property type="match status" value="1"/>
</dbReference>
<sequence length="259" mass="29038">MRSSGAGAVAPSSVRSRHRCFRRSRSTRSLPVHKVQKKRQSGAVATHPSNDTWRRPVRTFRVKMVLLGGSSVGKSSLALRFARSEFRSVVPTVGCAYMTQVTHLRDVSIRFEIWDTAGQEKYQSMLPLYYRGARAALLLYDISQRETFSRAQLCLQELEKVSTPGSTLTWLIGNKTDLEHHRQVSEQEGRSLASEKGLYFTEMSALSGDGVSQLLEEIAHRVYECFGAQQGDLLEWEEKPCEGEDGRGAPRPRASCCKP</sequence>
<name>Q4RK57_TETNG</name>
<dbReference type="Gene3D" id="3.40.50.300">
    <property type="entry name" value="P-loop containing nucleotide triphosphate hydrolases"/>
    <property type="match status" value="1"/>
</dbReference>
<dbReference type="GO" id="GO:0003924">
    <property type="term" value="F:GTPase activity"/>
    <property type="evidence" value="ECO:0007669"/>
    <property type="project" value="InterPro"/>
</dbReference>
<gene>
    <name evidence="5" type="ORF">GSTENG00033127001</name>
</gene>
<accession>Q4RK57</accession>
<dbReference type="SMART" id="SM00173">
    <property type="entry name" value="RAS"/>
    <property type="match status" value="1"/>
</dbReference>
<dbReference type="SMART" id="SM00174">
    <property type="entry name" value="RHO"/>
    <property type="match status" value="1"/>
</dbReference>
<dbReference type="FunFam" id="3.40.50.300:FF:001447">
    <property type="entry name" value="Ras-related protein Rab-1B"/>
    <property type="match status" value="1"/>
</dbReference>
<dbReference type="EMBL" id="CAAE01015032">
    <property type="protein sequence ID" value="CAG11225.1"/>
    <property type="molecule type" value="Genomic_DNA"/>
</dbReference>
<reference evidence="5" key="2">
    <citation type="submission" date="2004-02" db="EMBL/GenBank/DDBJ databases">
        <authorList>
            <consortium name="Genoscope"/>
            <consortium name="Whitehead Institute Centre for Genome Research"/>
        </authorList>
    </citation>
    <scope>NUCLEOTIDE SEQUENCE</scope>
</reference>
<keyword evidence="3" id="KW-0342">GTP-binding</keyword>
<dbReference type="InterPro" id="IPR027417">
    <property type="entry name" value="P-loop_NTPase"/>
</dbReference>